<dbReference type="InterPro" id="IPR001073">
    <property type="entry name" value="C1q_dom"/>
</dbReference>
<dbReference type="EMBL" id="UYJE01009706">
    <property type="protein sequence ID" value="VDI75949.1"/>
    <property type="molecule type" value="Genomic_DNA"/>
</dbReference>
<organism evidence="6 7">
    <name type="scientific">Mytilus galloprovincialis</name>
    <name type="common">Mediterranean mussel</name>
    <dbReference type="NCBI Taxonomy" id="29158"/>
    <lineage>
        <taxon>Eukaryota</taxon>
        <taxon>Metazoa</taxon>
        <taxon>Spiralia</taxon>
        <taxon>Lophotrochozoa</taxon>
        <taxon>Mollusca</taxon>
        <taxon>Bivalvia</taxon>
        <taxon>Autobranchia</taxon>
        <taxon>Pteriomorphia</taxon>
        <taxon>Mytilida</taxon>
        <taxon>Mytiloidea</taxon>
        <taxon>Mytilidae</taxon>
        <taxon>Mytilinae</taxon>
        <taxon>Mytilus</taxon>
    </lineage>
</organism>
<dbReference type="AlphaFoldDB" id="A0A8B6H979"/>
<dbReference type="PRINTS" id="PR00007">
    <property type="entry name" value="COMPLEMNTC1Q"/>
</dbReference>
<feature type="domain" description="C1q" evidence="5">
    <location>
        <begin position="151"/>
        <end position="289"/>
    </location>
</feature>
<dbReference type="SUPFAM" id="SSF49842">
    <property type="entry name" value="TNF-like"/>
    <property type="match status" value="1"/>
</dbReference>
<gene>
    <name evidence="6" type="ORF">MGAL_10B079948</name>
</gene>
<feature type="chain" id="PRO_5032726936" description="C1q domain-containing protein" evidence="4">
    <location>
        <begin position="29"/>
        <end position="289"/>
    </location>
</feature>
<evidence type="ECO:0000313" key="6">
    <source>
        <dbReference type="EMBL" id="VDI75949.1"/>
    </source>
</evidence>
<dbReference type="PANTHER" id="PTHR22923">
    <property type="entry name" value="CEREBELLIN-RELATED"/>
    <property type="match status" value="1"/>
</dbReference>
<evidence type="ECO:0000256" key="2">
    <source>
        <dbReference type="ARBA" id="ARBA00022525"/>
    </source>
</evidence>
<dbReference type="GO" id="GO:0005576">
    <property type="term" value="C:extracellular region"/>
    <property type="evidence" value="ECO:0007669"/>
    <property type="project" value="UniProtKB-SubCell"/>
</dbReference>
<dbReference type="SMART" id="SM00110">
    <property type="entry name" value="C1Q"/>
    <property type="match status" value="1"/>
</dbReference>
<dbReference type="PANTHER" id="PTHR22923:SF116">
    <property type="entry name" value="C1Q DOMAIN-CONTAINING PROTEIN"/>
    <property type="match status" value="1"/>
</dbReference>
<evidence type="ECO:0000256" key="4">
    <source>
        <dbReference type="SAM" id="SignalP"/>
    </source>
</evidence>
<reference evidence="6" key="1">
    <citation type="submission" date="2018-11" db="EMBL/GenBank/DDBJ databases">
        <authorList>
            <person name="Alioto T."/>
            <person name="Alioto T."/>
        </authorList>
    </citation>
    <scope>NUCLEOTIDE SEQUENCE</scope>
</reference>
<protein>
    <recommendedName>
        <fullName evidence="5">C1q domain-containing protein</fullName>
    </recommendedName>
</protein>
<accession>A0A8B6H979</accession>
<dbReference type="InterPro" id="IPR008983">
    <property type="entry name" value="Tumour_necrosis_fac-like_dom"/>
</dbReference>
<keyword evidence="2" id="KW-0964">Secreted</keyword>
<evidence type="ECO:0000256" key="1">
    <source>
        <dbReference type="ARBA" id="ARBA00004613"/>
    </source>
</evidence>
<evidence type="ECO:0000256" key="3">
    <source>
        <dbReference type="ARBA" id="ARBA00022729"/>
    </source>
</evidence>
<dbReference type="Gene3D" id="2.60.120.40">
    <property type="match status" value="1"/>
</dbReference>
<evidence type="ECO:0000259" key="5">
    <source>
        <dbReference type="PROSITE" id="PS50871"/>
    </source>
</evidence>
<dbReference type="Proteomes" id="UP000596742">
    <property type="component" value="Unassembled WGS sequence"/>
</dbReference>
<evidence type="ECO:0000313" key="7">
    <source>
        <dbReference type="Proteomes" id="UP000596742"/>
    </source>
</evidence>
<feature type="signal peptide" evidence="4">
    <location>
        <begin position="1"/>
        <end position="28"/>
    </location>
</feature>
<proteinExistence type="predicted"/>
<comment type="subcellular location">
    <subcellularLocation>
        <location evidence="1">Secreted</location>
    </subcellularLocation>
</comment>
<sequence length="289" mass="32094">MINTFNMATRVLVLLFAEVFVIVAVAKSENIDLYSEILQIHKTVKTQGIVIKEQGIVMKAQGIEISHLKATVKNQQTEIERINAIITNRQTVNTEMNVGAIQTDHNSMLYDNGSKPELQVQNLPLGDEVHPDENEEDKPRVSRLLTTDVPVQPSAVAFYAQLTTREANVGKHHPIVFDHVTLNIGYGYNKHTGAFTAPVSGIYVFTFTLFLNRGSNMAVNIFKNSEVISQSYTYMRPDTFSGTTPVAVIDMNVGDTVFVRTSSIYQPHGDVFSDVNVKSSFAGWKVADL</sequence>
<dbReference type="InterPro" id="IPR050822">
    <property type="entry name" value="Cerebellin_Synaptic_Org"/>
</dbReference>
<dbReference type="PROSITE" id="PS50871">
    <property type="entry name" value="C1Q"/>
    <property type="match status" value="1"/>
</dbReference>
<comment type="caution">
    <text evidence="6">The sequence shown here is derived from an EMBL/GenBank/DDBJ whole genome shotgun (WGS) entry which is preliminary data.</text>
</comment>
<name>A0A8B6H979_MYTGA</name>
<dbReference type="OrthoDB" id="6151356at2759"/>
<dbReference type="Pfam" id="PF00386">
    <property type="entry name" value="C1q"/>
    <property type="match status" value="1"/>
</dbReference>
<keyword evidence="3 4" id="KW-0732">Signal</keyword>
<keyword evidence="7" id="KW-1185">Reference proteome</keyword>